<dbReference type="Pfam" id="PF00892">
    <property type="entry name" value="EamA"/>
    <property type="match status" value="2"/>
</dbReference>
<dbReference type="InterPro" id="IPR051258">
    <property type="entry name" value="Diverse_Substrate_Transporter"/>
</dbReference>
<feature type="transmembrane region" description="Helical" evidence="6">
    <location>
        <begin position="149"/>
        <end position="166"/>
    </location>
</feature>
<keyword evidence="4 6" id="KW-1133">Transmembrane helix</keyword>
<dbReference type="InterPro" id="IPR000620">
    <property type="entry name" value="EamA_dom"/>
</dbReference>
<feature type="domain" description="EamA" evidence="7">
    <location>
        <begin position="180"/>
        <end position="314"/>
    </location>
</feature>
<name>A0A1M7ZC05_9HYPH</name>
<evidence type="ECO:0000256" key="4">
    <source>
        <dbReference type="ARBA" id="ARBA00022989"/>
    </source>
</evidence>
<feature type="transmembrane region" description="Helical" evidence="6">
    <location>
        <begin position="273"/>
        <end position="291"/>
    </location>
</feature>
<protein>
    <submittedName>
        <fullName evidence="8">Permease of the drug/metabolite transporter (DMT) superfamily</fullName>
    </submittedName>
</protein>
<dbReference type="Proteomes" id="UP000186406">
    <property type="component" value="Unassembled WGS sequence"/>
</dbReference>
<feature type="transmembrane region" description="Helical" evidence="6">
    <location>
        <begin position="297"/>
        <end position="314"/>
    </location>
</feature>
<feature type="transmembrane region" description="Helical" evidence="6">
    <location>
        <begin position="178"/>
        <end position="198"/>
    </location>
</feature>
<dbReference type="EMBL" id="FRXO01000002">
    <property type="protein sequence ID" value="SHO62390.1"/>
    <property type="molecule type" value="Genomic_DNA"/>
</dbReference>
<evidence type="ECO:0000256" key="5">
    <source>
        <dbReference type="ARBA" id="ARBA00023136"/>
    </source>
</evidence>
<evidence type="ECO:0000259" key="7">
    <source>
        <dbReference type="Pfam" id="PF00892"/>
    </source>
</evidence>
<reference evidence="8 9" key="1">
    <citation type="submission" date="2016-12" db="EMBL/GenBank/DDBJ databases">
        <authorList>
            <person name="Song W.-J."/>
            <person name="Kurnit D.M."/>
        </authorList>
    </citation>
    <scope>NUCLEOTIDE SEQUENCE [LARGE SCALE GENOMIC DNA]</scope>
    <source>
        <strain evidence="8 9">DSM 19599</strain>
    </source>
</reference>
<dbReference type="AlphaFoldDB" id="A0A1M7ZC05"/>
<keyword evidence="5 6" id="KW-0472">Membrane</keyword>
<evidence type="ECO:0000256" key="6">
    <source>
        <dbReference type="SAM" id="Phobius"/>
    </source>
</evidence>
<dbReference type="PANTHER" id="PTHR42920">
    <property type="entry name" value="OS03G0707200 PROTEIN-RELATED"/>
    <property type="match status" value="1"/>
</dbReference>
<evidence type="ECO:0000256" key="2">
    <source>
        <dbReference type="ARBA" id="ARBA00022475"/>
    </source>
</evidence>
<evidence type="ECO:0000256" key="1">
    <source>
        <dbReference type="ARBA" id="ARBA00004651"/>
    </source>
</evidence>
<feature type="transmembrane region" description="Helical" evidence="6">
    <location>
        <begin position="240"/>
        <end position="261"/>
    </location>
</feature>
<keyword evidence="3 6" id="KW-0812">Transmembrane</keyword>
<proteinExistence type="predicted"/>
<dbReference type="STRING" id="1123029.SAMN02745172_00995"/>
<dbReference type="RefSeq" id="WP_084564050.1">
    <property type="nucleotide sequence ID" value="NZ_FRXO01000002.1"/>
</dbReference>
<organism evidence="8 9">
    <name type="scientific">Pseudoxanthobacter soli DSM 19599</name>
    <dbReference type="NCBI Taxonomy" id="1123029"/>
    <lineage>
        <taxon>Bacteria</taxon>
        <taxon>Pseudomonadati</taxon>
        <taxon>Pseudomonadota</taxon>
        <taxon>Alphaproteobacteria</taxon>
        <taxon>Hyphomicrobiales</taxon>
        <taxon>Segnochrobactraceae</taxon>
        <taxon>Pseudoxanthobacter</taxon>
    </lineage>
</organism>
<dbReference type="GO" id="GO:0005886">
    <property type="term" value="C:plasma membrane"/>
    <property type="evidence" value="ECO:0007669"/>
    <property type="project" value="UniProtKB-SubCell"/>
</dbReference>
<comment type="subcellular location">
    <subcellularLocation>
        <location evidence="1">Cell membrane</location>
        <topology evidence="1">Multi-pass membrane protein</topology>
    </subcellularLocation>
</comment>
<gene>
    <name evidence="8" type="ORF">SAMN02745172_00995</name>
</gene>
<sequence length="321" mass="34421">MPPAAAKPPASNPPAHSAPGGRSPLNFLANNAYLLLALATLFWGGNMVLGRYVAGHVPPVALAQVRWTAAFLIVLPFCWRHLVRDIGEIRRHIGLISVMSGAGIAAYNTLSYVGLQYATAISGVLVVSTAPLLIGFWSFVLYRDRMTPAQIGGVTLSLVGVAFIIGRGDPAVLAHLRLNPGDVLIVVAVFAYALYSALLKQRPQIHPMSFIAVTMGLGQAMLWPFFAWELASGLHLHADALTFASLAYVVLFASIAAYFAFNRGVELIGPNRAGPFFHLIPVFGSALAVLFLGERPAWYHGVGYVLILCGIAITQRRRPAA</sequence>
<dbReference type="SUPFAM" id="SSF103481">
    <property type="entry name" value="Multidrug resistance efflux transporter EmrE"/>
    <property type="match status" value="2"/>
</dbReference>
<evidence type="ECO:0000313" key="8">
    <source>
        <dbReference type="EMBL" id="SHO62390.1"/>
    </source>
</evidence>
<accession>A0A1M7ZC05</accession>
<dbReference type="PANTHER" id="PTHR42920:SF11">
    <property type="entry name" value="INNER MEMBRANE PROTEIN YTFF"/>
    <property type="match status" value="1"/>
</dbReference>
<feature type="transmembrane region" description="Helical" evidence="6">
    <location>
        <begin position="95"/>
        <end position="115"/>
    </location>
</feature>
<feature type="domain" description="EamA" evidence="7">
    <location>
        <begin position="32"/>
        <end position="165"/>
    </location>
</feature>
<keyword evidence="9" id="KW-1185">Reference proteome</keyword>
<dbReference type="OrthoDB" id="9806889at2"/>
<feature type="transmembrane region" description="Helical" evidence="6">
    <location>
        <begin position="210"/>
        <end position="228"/>
    </location>
</feature>
<dbReference type="InterPro" id="IPR037185">
    <property type="entry name" value="EmrE-like"/>
</dbReference>
<feature type="transmembrane region" description="Helical" evidence="6">
    <location>
        <begin position="65"/>
        <end position="83"/>
    </location>
</feature>
<feature type="transmembrane region" description="Helical" evidence="6">
    <location>
        <begin position="121"/>
        <end position="142"/>
    </location>
</feature>
<evidence type="ECO:0000256" key="3">
    <source>
        <dbReference type="ARBA" id="ARBA00022692"/>
    </source>
</evidence>
<evidence type="ECO:0000313" key="9">
    <source>
        <dbReference type="Proteomes" id="UP000186406"/>
    </source>
</evidence>
<feature type="transmembrane region" description="Helical" evidence="6">
    <location>
        <begin position="32"/>
        <end position="53"/>
    </location>
</feature>
<keyword evidence="2" id="KW-1003">Cell membrane</keyword>